<evidence type="ECO:0000313" key="2">
    <source>
        <dbReference type="Proteomes" id="UP000886501"/>
    </source>
</evidence>
<accession>A0ACB6Z3N3</accession>
<gene>
    <name evidence="1" type="ORF">BDM02DRAFT_3103322</name>
</gene>
<reference evidence="1" key="1">
    <citation type="submission" date="2019-10" db="EMBL/GenBank/DDBJ databases">
        <authorList>
            <consortium name="DOE Joint Genome Institute"/>
            <person name="Kuo A."/>
            <person name="Miyauchi S."/>
            <person name="Kiss E."/>
            <person name="Drula E."/>
            <person name="Kohler A."/>
            <person name="Sanchez-Garcia M."/>
            <person name="Andreopoulos B."/>
            <person name="Barry K.W."/>
            <person name="Bonito G."/>
            <person name="Buee M."/>
            <person name="Carver A."/>
            <person name="Chen C."/>
            <person name="Cichocki N."/>
            <person name="Clum A."/>
            <person name="Culley D."/>
            <person name="Crous P.W."/>
            <person name="Fauchery L."/>
            <person name="Girlanda M."/>
            <person name="Hayes R."/>
            <person name="Keri Z."/>
            <person name="Labutti K."/>
            <person name="Lipzen A."/>
            <person name="Lombard V."/>
            <person name="Magnuson J."/>
            <person name="Maillard F."/>
            <person name="Morin E."/>
            <person name="Murat C."/>
            <person name="Nolan M."/>
            <person name="Ohm R."/>
            <person name="Pangilinan J."/>
            <person name="Pereira M."/>
            <person name="Perotto S."/>
            <person name="Peter M."/>
            <person name="Riley R."/>
            <person name="Sitrit Y."/>
            <person name="Stielow B."/>
            <person name="Szollosi G."/>
            <person name="Zifcakova L."/>
            <person name="Stursova M."/>
            <person name="Spatafora J.W."/>
            <person name="Tedersoo L."/>
            <person name="Vaario L.-M."/>
            <person name="Yamada A."/>
            <person name="Yan M."/>
            <person name="Wang P."/>
            <person name="Xu J."/>
            <person name="Bruns T."/>
            <person name="Baldrian P."/>
            <person name="Vilgalys R."/>
            <person name="Henrissat B."/>
            <person name="Grigoriev I.V."/>
            <person name="Hibbett D."/>
            <person name="Nagy L.G."/>
            <person name="Martin F.M."/>
        </authorList>
    </citation>
    <scope>NUCLEOTIDE SEQUENCE</scope>
    <source>
        <strain evidence="1">P2</strain>
    </source>
</reference>
<proteinExistence type="predicted"/>
<dbReference type="Proteomes" id="UP000886501">
    <property type="component" value="Unassembled WGS sequence"/>
</dbReference>
<dbReference type="EMBL" id="MU118153">
    <property type="protein sequence ID" value="KAF9644201.1"/>
    <property type="molecule type" value="Genomic_DNA"/>
</dbReference>
<comment type="caution">
    <text evidence="1">The sequence shown here is derived from an EMBL/GenBank/DDBJ whole genome shotgun (WGS) entry which is preliminary data.</text>
</comment>
<sequence length="273" mass="30365">MEPQTQDFCKESVLWMHTSHPNVLELIAVDIDPQTRTFSMISELMVNGNIMEYIHVREANRIRLLEDVTRGLRYLHKCGIVHGDLKGTNILVKNGATPRACISHFGFSTLAPTTSFVASASVDECKGAWSHMAPELLHPEKFGLRGGRVSKQADIYAFGMVVYEVLTGHFPFGGEGRPQAEVISRVINGERPSKPKKAGGIGFGRGTWELVRRCWKEDRGERPTVEEIFKHFQHVAGSSTVLAPGSTTLAHEAERPTAFEPDSGFRDFGQYLL</sequence>
<name>A0ACB6Z3N3_THEGA</name>
<organism evidence="1 2">
    <name type="scientific">Thelephora ganbajun</name>
    <name type="common">Ganba fungus</name>
    <dbReference type="NCBI Taxonomy" id="370292"/>
    <lineage>
        <taxon>Eukaryota</taxon>
        <taxon>Fungi</taxon>
        <taxon>Dikarya</taxon>
        <taxon>Basidiomycota</taxon>
        <taxon>Agaricomycotina</taxon>
        <taxon>Agaricomycetes</taxon>
        <taxon>Thelephorales</taxon>
        <taxon>Thelephoraceae</taxon>
        <taxon>Thelephora</taxon>
    </lineage>
</organism>
<reference evidence="1" key="2">
    <citation type="journal article" date="2020" name="Nat. Commun.">
        <title>Large-scale genome sequencing of mycorrhizal fungi provides insights into the early evolution of symbiotic traits.</title>
        <authorList>
            <person name="Miyauchi S."/>
            <person name="Kiss E."/>
            <person name="Kuo A."/>
            <person name="Drula E."/>
            <person name="Kohler A."/>
            <person name="Sanchez-Garcia M."/>
            <person name="Morin E."/>
            <person name="Andreopoulos B."/>
            <person name="Barry K.W."/>
            <person name="Bonito G."/>
            <person name="Buee M."/>
            <person name="Carver A."/>
            <person name="Chen C."/>
            <person name="Cichocki N."/>
            <person name="Clum A."/>
            <person name="Culley D."/>
            <person name="Crous P.W."/>
            <person name="Fauchery L."/>
            <person name="Girlanda M."/>
            <person name="Hayes R.D."/>
            <person name="Keri Z."/>
            <person name="LaButti K."/>
            <person name="Lipzen A."/>
            <person name="Lombard V."/>
            <person name="Magnuson J."/>
            <person name="Maillard F."/>
            <person name="Murat C."/>
            <person name="Nolan M."/>
            <person name="Ohm R.A."/>
            <person name="Pangilinan J."/>
            <person name="Pereira M.F."/>
            <person name="Perotto S."/>
            <person name="Peter M."/>
            <person name="Pfister S."/>
            <person name="Riley R."/>
            <person name="Sitrit Y."/>
            <person name="Stielow J.B."/>
            <person name="Szollosi G."/>
            <person name="Zifcakova L."/>
            <person name="Stursova M."/>
            <person name="Spatafora J.W."/>
            <person name="Tedersoo L."/>
            <person name="Vaario L.M."/>
            <person name="Yamada A."/>
            <person name="Yan M."/>
            <person name="Wang P."/>
            <person name="Xu J."/>
            <person name="Bruns T."/>
            <person name="Baldrian P."/>
            <person name="Vilgalys R."/>
            <person name="Dunand C."/>
            <person name="Henrissat B."/>
            <person name="Grigoriev I.V."/>
            <person name="Hibbett D."/>
            <person name="Nagy L.G."/>
            <person name="Martin F.M."/>
        </authorList>
    </citation>
    <scope>NUCLEOTIDE SEQUENCE</scope>
    <source>
        <strain evidence="1">P2</strain>
    </source>
</reference>
<keyword evidence="2" id="KW-1185">Reference proteome</keyword>
<protein>
    <submittedName>
        <fullName evidence="1">Kinase-like protein</fullName>
    </submittedName>
</protein>
<evidence type="ECO:0000313" key="1">
    <source>
        <dbReference type="EMBL" id="KAF9644201.1"/>
    </source>
</evidence>